<comment type="caution">
    <text evidence="2">The sequence shown here is derived from an EMBL/GenBank/DDBJ whole genome shotgun (WGS) entry which is preliminary data.</text>
</comment>
<proteinExistence type="predicted"/>
<dbReference type="Gene3D" id="3.30.450.180">
    <property type="match status" value="1"/>
</dbReference>
<sequence>MYAPIFDHPVQPPNHARFLFLDRRAGDFWRGWGQAADDAVALLRASAAAIPTTAGSRT</sequence>
<name>A0ABU4CNM7_RHOJO</name>
<organism evidence="2 3">
    <name type="scientific">Rhodococcus jostii</name>
    <dbReference type="NCBI Taxonomy" id="132919"/>
    <lineage>
        <taxon>Bacteria</taxon>
        <taxon>Bacillati</taxon>
        <taxon>Actinomycetota</taxon>
        <taxon>Actinomycetes</taxon>
        <taxon>Mycobacteriales</taxon>
        <taxon>Nocardiaceae</taxon>
        <taxon>Rhodococcus</taxon>
    </lineage>
</organism>
<keyword evidence="3" id="KW-1185">Reference proteome</keyword>
<dbReference type="EMBL" id="JAWLKA010000021">
    <property type="protein sequence ID" value="MDV6284912.1"/>
    <property type="molecule type" value="Genomic_DNA"/>
</dbReference>
<protein>
    <recommendedName>
        <fullName evidence="1">MmyB-like transcription regulator ligand binding domain-containing protein</fullName>
    </recommendedName>
</protein>
<evidence type="ECO:0000259" key="1">
    <source>
        <dbReference type="Pfam" id="PF17765"/>
    </source>
</evidence>
<feature type="domain" description="MmyB-like transcription regulator ligand binding" evidence="1">
    <location>
        <begin position="2"/>
        <end position="52"/>
    </location>
</feature>
<accession>A0ABU4CNM7</accession>
<reference evidence="2 3" key="1">
    <citation type="submission" date="2023-10" db="EMBL/GenBank/DDBJ databases">
        <title>Development of a sustainable strategy for remediation of hydrocarbon-contaminated territories based on the waste exchange concept.</title>
        <authorList>
            <person name="Krivoruchko A."/>
        </authorList>
    </citation>
    <scope>NUCLEOTIDE SEQUENCE [LARGE SCALE GENOMIC DNA]</scope>
    <source>
        <strain evidence="2 3">IEGM 60</strain>
    </source>
</reference>
<evidence type="ECO:0000313" key="2">
    <source>
        <dbReference type="EMBL" id="MDV6284912.1"/>
    </source>
</evidence>
<gene>
    <name evidence="2" type="ORF">R3Q59_30980</name>
</gene>
<dbReference type="Proteomes" id="UP001185737">
    <property type="component" value="Unassembled WGS sequence"/>
</dbReference>
<evidence type="ECO:0000313" key="3">
    <source>
        <dbReference type="Proteomes" id="UP001185737"/>
    </source>
</evidence>
<dbReference type="Pfam" id="PF17765">
    <property type="entry name" value="MLTR_LBD"/>
    <property type="match status" value="1"/>
</dbReference>
<dbReference type="InterPro" id="IPR041413">
    <property type="entry name" value="MLTR_LBD"/>
</dbReference>